<dbReference type="SUPFAM" id="SSF53756">
    <property type="entry name" value="UDP-Glycosyltransferase/glycogen phosphorylase"/>
    <property type="match status" value="1"/>
</dbReference>
<feature type="domain" description="Glycosyltransferase subfamily 4-like N-terminal" evidence="4">
    <location>
        <begin position="28"/>
        <end position="189"/>
    </location>
</feature>
<evidence type="ECO:0000256" key="1">
    <source>
        <dbReference type="ARBA" id="ARBA00022676"/>
    </source>
</evidence>
<evidence type="ECO:0000313" key="5">
    <source>
        <dbReference type="EMBL" id="UVI39562.1"/>
    </source>
</evidence>
<dbReference type="PANTHER" id="PTHR12526:SF510">
    <property type="entry name" value="D-INOSITOL 3-PHOSPHATE GLYCOSYLTRANSFERASE"/>
    <property type="match status" value="1"/>
</dbReference>
<reference evidence="5" key="1">
    <citation type="submission" date="2022-02" db="EMBL/GenBank/DDBJ databases">
        <title>Qipengyuania spongiae sp. nov., isolated from marine sponge.</title>
        <authorList>
            <person name="Li Z."/>
            <person name="Zhang M."/>
        </authorList>
    </citation>
    <scope>NUCLEOTIDE SEQUENCE</scope>
    <source>
        <strain evidence="5">PHS-Z21</strain>
    </source>
</reference>
<dbReference type="InterPro" id="IPR001296">
    <property type="entry name" value="Glyco_trans_1"/>
</dbReference>
<name>A0ABY5SYF9_9SPHN</name>
<dbReference type="InterPro" id="IPR028098">
    <property type="entry name" value="Glyco_trans_4-like_N"/>
</dbReference>
<feature type="domain" description="Glycosyl transferase family 1" evidence="3">
    <location>
        <begin position="202"/>
        <end position="358"/>
    </location>
</feature>
<organism evidence="5 6">
    <name type="scientific">Qipengyuania spongiae</name>
    <dbReference type="NCBI Taxonomy" id="2909673"/>
    <lineage>
        <taxon>Bacteria</taxon>
        <taxon>Pseudomonadati</taxon>
        <taxon>Pseudomonadota</taxon>
        <taxon>Alphaproteobacteria</taxon>
        <taxon>Sphingomonadales</taxon>
        <taxon>Erythrobacteraceae</taxon>
        <taxon>Qipengyuania</taxon>
    </lineage>
</organism>
<proteinExistence type="predicted"/>
<dbReference type="EMBL" id="CP092471">
    <property type="protein sequence ID" value="UVI39562.1"/>
    <property type="molecule type" value="Genomic_DNA"/>
</dbReference>
<dbReference type="PANTHER" id="PTHR12526">
    <property type="entry name" value="GLYCOSYLTRANSFERASE"/>
    <property type="match status" value="1"/>
</dbReference>
<dbReference type="Proteomes" id="UP001065265">
    <property type="component" value="Chromosome"/>
</dbReference>
<sequence>MSGKRASTGSDGAPLRIFFYVCVDATHPGGVQTMTESLAAKLIQRGHRLSAYWSEATGTLRSDRSLMRLHLRSVGRQTMPRRLVHLPSAWRVFRALLRARPDIVHVHFVTHRIYHFLLLRRLFGYKLVLTAHGSDLLRSWPDEKPFLSRFLREADAVSTVSQDLAEAAHELSGIPRDEIAVVPNGIDIDYFAPSKAPSRDPDDQAIRLVCVGRLHPVKGQDILLEALADLTGRGYSLRLVLIGDGELRGELEKVSRKLGLGDRVSFRGDLEPDKVRCQLREADIFVLPSRSEGLPLALIEAMSCGLPCVATNVGGVPAALGSAGLIVPPEAPSDLAMAIAALSSDAKSRTRKGIEARTRALAYSSDANAERFERLYRDLVG</sequence>
<evidence type="ECO:0000259" key="4">
    <source>
        <dbReference type="Pfam" id="PF13439"/>
    </source>
</evidence>
<dbReference type="CDD" id="cd03801">
    <property type="entry name" value="GT4_PimA-like"/>
    <property type="match status" value="1"/>
</dbReference>
<keyword evidence="2" id="KW-0808">Transferase</keyword>
<keyword evidence="6" id="KW-1185">Reference proteome</keyword>
<dbReference type="Pfam" id="PF00534">
    <property type="entry name" value="Glycos_transf_1"/>
    <property type="match status" value="1"/>
</dbReference>
<evidence type="ECO:0000259" key="3">
    <source>
        <dbReference type="Pfam" id="PF00534"/>
    </source>
</evidence>
<dbReference type="RefSeq" id="WP_265559052.1">
    <property type="nucleotide sequence ID" value="NZ_CP092471.1"/>
</dbReference>
<gene>
    <name evidence="5" type="ORF">L1F33_00935</name>
</gene>
<keyword evidence="1" id="KW-0328">Glycosyltransferase</keyword>
<evidence type="ECO:0000313" key="6">
    <source>
        <dbReference type="Proteomes" id="UP001065265"/>
    </source>
</evidence>
<dbReference type="Gene3D" id="3.40.50.2000">
    <property type="entry name" value="Glycogen Phosphorylase B"/>
    <property type="match status" value="2"/>
</dbReference>
<evidence type="ECO:0000256" key="2">
    <source>
        <dbReference type="ARBA" id="ARBA00022679"/>
    </source>
</evidence>
<dbReference type="Pfam" id="PF13439">
    <property type="entry name" value="Glyco_transf_4"/>
    <property type="match status" value="1"/>
</dbReference>
<protein>
    <submittedName>
        <fullName evidence="5">Glycosyltransferase family 4 protein</fullName>
    </submittedName>
</protein>
<accession>A0ABY5SYF9</accession>